<evidence type="ECO:0000313" key="1">
    <source>
        <dbReference type="EMBL" id="HJC10910.1"/>
    </source>
</evidence>
<evidence type="ECO:0000313" key="2">
    <source>
        <dbReference type="Proteomes" id="UP000823893"/>
    </source>
</evidence>
<dbReference type="Proteomes" id="UP000823893">
    <property type="component" value="Unassembled WGS sequence"/>
</dbReference>
<accession>A0A9D2N6N0</accession>
<comment type="caution">
    <text evidence="1">The sequence shown here is derived from an EMBL/GenBank/DDBJ whole genome shotgun (WGS) entry which is preliminary data.</text>
</comment>
<organism evidence="1 2">
    <name type="scientific">Candidatus Blautia merdigallinarum</name>
    <dbReference type="NCBI Taxonomy" id="2838495"/>
    <lineage>
        <taxon>Bacteria</taxon>
        <taxon>Bacillati</taxon>
        <taxon>Bacillota</taxon>
        <taxon>Clostridia</taxon>
        <taxon>Lachnospirales</taxon>
        <taxon>Lachnospiraceae</taxon>
        <taxon>Blautia</taxon>
    </lineage>
</organism>
<dbReference type="AlphaFoldDB" id="A0A9D2N6N0"/>
<gene>
    <name evidence="1" type="ORF">H9935_08850</name>
</gene>
<name>A0A9D2N6N0_9FIRM</name>
<protein>
    <submittedName>
        <fullName evidence="1">Uncharacterized protein</fullName>
    </submittedName>
</protein>
<proteinExistence type="predicted"/>
<dbReference type="EMBL" id="DWWV01000112">
    <property type="protein sequence ID" value="HJC10910.1"/>
    <property type="molecule type" value="Genomic_DNA"/>
</dbReference>
<sequence>MDNQSLLDEMVSEDSIEMLKAALPYLPAQGQSFVSVFAKFLELKNTLRLFRSSPGTTEICAQSREKNNPLEMLTACSNVCHGRTKEQLDNIIQTMAMVQMFELSQKPFPQKDVEEGGADSCE</sequence>
<reference evidence="1" key="1">
    <citation type="journal article" date="2021" name="PeerJ">
        <title>Extensive microbial diversity within the chicken gut microbiome revealed by metagenomics and culture.</title>
        <authorList>
            <person name="Gilroy R."/>
            <person name="Ravi A."/>
            <person name="Getino M."/>
            <person name="Pursley I."/>
            <person name="Horton D.L."/>
            <person name="Alikhan N.F."/>
            <person name="Baker D."/>
            <person name="Gharbi K."/>
            <person name="Hall N."/>
            <person name="Watson M."/>
            <person name="Adriaenssens E.M."/>
            <person name="Foster-Nyarko E."/>
            <person name="Jarju S."/>
            <person name="Secka A."/>
            <person name="Antonio M."/>
            <person name="Oren A."/>
            <person name="Chaudhuri R.R."/>
            <person name="La Ragione R."/>
            <person name="Hildebrand F."/>
            <person name="Pallen M.J."/>
        </authorList>
    </citation>
    <scope>NUCLEOTIDE SEQUENCE</scope>
    <source>
        <strain evidence="1">ChiSxjej6B18-287</strain>
    </source>
</reference>
<reference evidence="1" key="2">
    <citation type="submission" date="2021-04" db="EMBL/GenBank/DDBJ databases">
        <authorList>
            <person name="Gilroy R."/>
        </authorList>
    </citation>
    <scope>NUCLEOTIDE SEQUENCE</scope>
    <source>
        <strain evidence="1">ChiSxjej6B18-287</strain>
    </source>
</reference>